<feature type="transmembrane region" description="Helical" evidence="2">
    <location>
        <begin position="57"/>
        <end position="83"/>
    </location>
</feature>
<comment type="caution">
    <text evidence="4">The sequence shown here is derived from an EMBL/GenBank/DDBJ whole genome shotgun (WGS) entry which is preliminary data.</text>
</comment>
<evidence type="ECO:0000313" key="4">
    <source>
        <dbReference type="EMBL" id="KHF45624.1"/>
    </source>
</evidence>
<evidence type="ECO:0000256" key="2">
    <source>
        <dbReference type="SAM" id="Phobius"/>
    </source>
</evidence>
<keyword evidence="2" id="KW-0812">Transmembrane</keyword>
<dbReference type="InterPro" id="IPR005530">
    <property type="entry name" value="SPW"/>
</dbReference>
<accession>A0A837DH26</accession>
<feature type="domain" description="SPW repeat-containing integral membrane" evidence="3">
    <location>
        <begin position="66"/>
        <end position="165"/>
    </location>
</feature>
<reference evidence="4 5" key="1">
    <citation type="submission" date="2014-10" db="EMBL/GenBank/DDBJ databases">
        <title>Genome sequence of Micropolyspora internatus JCM3315.</title>
        <authorList>
            <person name="Shin S.-K."/>
            <person name="Yi H."/>
        </authorList>
    </citation>
    <scope>NUCLEOTIDE SEQUENCE [LARGE SCALE GENOMIC DNA]</scope>
    <source>
        <strain evidence="4 5">JCM 3315</strain>
    </source>
</reference>
<name>A0A837DH26_9PSEU</name>
<keyword evidence="2" id="KW-0472">Membrane</keyword>
<sequence>MTSREPDESERSEQPEPRPPAPEDNTGPWQGMRPSYANPSALPAGERREQSMSLVPYRYALGSLPNAIVLLSGVWLLVCAWLIEHPGTVGGMNAAVADIVVGLLLIGFGGMRTASPFSLRRAGVATLLLGGWLIAAPFALGYRGGEEGAATVNDVVTGAVVVVMSVLGLVLGARWAGRAPERGQEAL</sequence>
<dbReference type="Proteomes" id="UP000030848">
    <property type="component" value="Unassembled WGS sequence"/>
</dbReference>
<dbReference type="AlphaFoldDB" id="A0A837DH26"/>
<keyword evidence="2" id="KW-1133">Transmembrane helix</keyword>
<dbReference type="EMBL" id="JRZE01000002">
    <property type="protein sequence ID" value="KHF45624.1"/>
    <property type="molecule type" value="Genomic_DNA"/>
</dbReference>
<feature type="transmembrane region" description="Helical" evidence="2">
    <location>
        <begin position="89"/>
        <end position="110"/>
    </location>
</feature>
<dbReference type="RefSeq" id="WP_037308525.1">
    <property type="nucleotide sequence ID" value="NZ_CALJZO010000122.1"/>
</dbReference>
<organism evidence="4 5">
    <name type="scientific">Saccharomonospora viridis</name>
    <dbReference type="NCBI Taxonomy" id="1852"/>
    <lineage>
        <taxon>Bacteria</taxon>
        <taxon>Bacillati</taxon>
        <taxon>Actinomycetota</taxon>
        <taxon>Actinomycetes</taxon>
        <taxon>Pseudonocardiales</taxon>
        <taxon>Pseudonocardiaceae</taxon>
        <taxon>Saccharomonospora</taxon>
    </lineage>
</organism>
<evidence type="ECO:0000256" key="1">
    <source>
        <dbReference type="SAM" id="MobiDB-lite"/>
    </source>
</evidence>
<feature type="compositionally biased region" description="Basic and acidic residues" evidence="1">
    <location>
        <begin position="1"/>
        <end position="16"/>
    </location>
</feature>
<protein>
    <recommendedName>
        <fullName evidence="3">SPW repeat-containing integral membrane domain-containing protein</fullName>
    </recommendedName>
</protein>
<feature type="region of interest" description="Disordered" evidence="1">
    <location>
        <begin position="1"/>
        <end position="44"/>
    </location>
</feature>
<gene>
    <name evidence="4" type="ORF">MINT15_08410</name>
</gene>
<proteinExistence type="predicted"/>
<feature type="transmembrane region" description="Helical" evidence="2">
    <location>
        <begin position="122"/>
        <end position="143"/>
    </location>
</feature>
<evidence type="ECO:0000259" key="3">
    <source>
        <dbReference type="Pfam" id="PF03779"/>
    </source>
</evidence>
<feature type="transmembrane region" description="Helical" evidence="2">
    <location>
        <begin position="155"/>
        <end position="177"/>
    </location>
</feature>
<dbReference type="Pfam" id="PF03779">
    <property type="entry name" value="SPW"/>
    <property type="match status" value="1"/>
</dbReference>
<evidence type="ECO:0000313" key="5">
    <source>
        <dbReference type="Proteomes" id="UP000030848"/>
    </source>
</evidence>
<dbReference type="OrthoDB" id="3693479at2"/>